<dbReference type="Pfam" id="PF10325">
    <property type="entry name" value="7TM_GPCR_Srz"/>
    <property type="match status" value="1"/>
</dbReference>
<keyword evidence="1" id="KW-1133">Transmembrane helix</keyword>
<protein>
    <submittedName>
        <fullName evidence="2">Uncharacterized protein</fullName>
    </submittedName>
</protein>
<sequence length="179" mass="21513">MAPRRLRTRQLRTRQLKTRRFQKFMVLFYPNTEKYVTFNEKKLKRFIWSTYALVLISWIIQIFEVPNVDVICFVASDIMIITSASLYIPIYRMIKKQKHLYSAQFNKPHRYVMWQLIVILLCRLVIELPFILLSDNIERAMNSSDYIEIVTTCLTIQLAYLGCCKRNLESLKSFLLEKW</sequence>
<dbReference type="HOGENOM" id="CLU_056063_3_1_1"/>
<evidence type="ECO:0000313" key="3">
    <source>
        <dbReference type="Proteomes" id="UP000008281"/>
    </source>
</evidence>
<organism evidence="3">
    <name type="scientific">Caenorhabditis remanei</name>
    <name type="common">Caenorhabditis vulgaris</name>
    <dbReference type="NCBI Taxonomy" id="31234"/>
    <lineage>
        <taxon>Eukaryota</taxon>
        <taxon>Metazoa</taxon>
        <taxon>Ecdysozoa</taxon>
        <taxon>Nematoda</taxon>
        <taxon>Chromadorea</taxon>
        <taxon>Rhabditida</taxon>
        <taxon>Rhabditina</taxon>
        <taxon>Rhabditomorpha</taxon>
        <taxon>Rhabditoidea</taxon>
        <taxon>Rhabditidae</taxon>
        <taxon>Peloderinae</taxon>
        <taxon>Caenorhabditis</taxon>
    </lineage>
</organism>
<dbReference type="AlphaFoldDB" id="E3MTN9"/>
<name>E3MTN9_CAERE</name>
<dbReference type="InterPro" id="IPR018817">
    <property type="entry name" value="7TM_GPCR_serpentine_rcpt_Srz"/>
</dbReference>
<dbReference type="PANTHER" id="PTHR31720:SF3">
    <property type="entry name" value="SERPENTINE RECEPTOR, CLASS Z-RELATED"/>
    <property type="match status" value="1"/>
</dbReference>
<dbReference type="OrthoDB" id="5875403at2759"/>
<dbReference type="Proteomes" id="UP000008281">
    <property type="component" value="Unassembled WGS sequence"/>
</dbReference>
<gene>
    <name evidence="2" type="ORF">CRE_19761</name>
</gene>
<keyword evidence="1" id="KW-0472">Membrane</keyword>
<proteinExistence type="predicted"/>
<accession>E3MTN9</accession>
<dbReference type="EMBL" id="DS268476">
    <property type="protein sequence ID" value="EFP08722.1"/>
    <property type="molecule type" value="Genomic_DNA"/>
</dbReference>
<keyword evidence="1" id="KW-0812">Transmembrane</keyword>
<feature type="transmembrane region" description="Helical" evidence="1">
    <location>
        <begin position="70"/>
        <end position="90"/>
    </location>
</feature>
<feature type="transmembrane region" description="Helical" evidence="1">
    <location>
        <begin position="46"/>
        <end position="64"/>
    </location>
</feature>
<feature type="transmembrane region" description="Helical" evidence="1">
    <location>
        <begin position="111"/>
        <end position="134"/>
    </location>
</feature>
<reference evidence="2" key="1">
    <citation type="submission" date="2007-07" db="EMBL/GenBank/DDBJ databases">
        <title>PCAP assembly of the Caenorhabditis remanei genome.</title>
        <authorList>
            <consortium name="The Caenorhabditis remanei Sequencing Consortium"/>
            <person name="Wilson R.K."/>
        </authorList>
    </citation>
    <scope>NUCLEOTIDE SEQUENCE [LARGE SCALE GENOMIC DNA]</scope>
    <source>
        <strain evidence="2">PB4641</strain>
    </source>
</reference>
<keyword evidence="3" id="KW-1185">Reference proteome</keyword>
<evidence type="ECO:0000313" key="2">
    <source>
        <dbReference type="EMBL" id="EFP08722.1"/>
    </source>
</evidence>
<evidence type="ECO:0000256" key="1">
    <source>
        <dbReference type="SAM" id="Phobius"/>
    </source>
</evidence>
<dbReference type="InParanoid" id="E3MTN9"/>
<dbReference type="PANTHER" id="PTHR31720">
    <property type="entry name" value="SERPENTINE RECEPTOR, CLASS Z-RELATED"/>
    <property type="match status" value="1"/>
</dbReference>